<accession>A0A2L2XFJ5</accession>
<dbReference type="InterPro" id="IPR002545">
    <property type="entry name" value="CheW-lke_dom"/>
</dbReference>
<comment type="caution">
    <text evidence="7">The sequence shown here is derived from an EMBL/GenBank/DDBJ whole genome shotgun (WGS) entry which is preliminary data.</text>
</comment>
<dbReference type="GO" id="GO:0006935">
    <property type="term" value="P:chemotaxis"/>
    <property type="evidence" value="ECO:0007669"/>
    <property type="project" value="UniProtKB-KW"/>
</dbReference>
<dbReference type="PANTHER" id="PTHR22617:SF45">
    <property type="entry name" value="CHEMOTAXIS PROTEIN CHEW"/>
    <property type="match status" value="1"/>
</dbReference>
<comment type="subcellular location">
    <subcellularLocation>
        <location evidence="1">Cytoplasm</location>
    </subcellularLocation>
</comment>
<proteinExistence type="predicted"/>
<keyword evidence="4" id="KW-0145">Chemotaxis</keyword>
<dbReference type="RefSeq" id="WP_104373229.1">
    <property type="nucleotide sequence ID" value="NZ_BFAV01000157.1"/>
</dbReference>
<sequence length="164" mass="18963">MAVRERLNPDLLDDEDDDDMEDSQEGKYLTFLLNNEEYGIEIRYVTEIIGLQNITEVPDMPSFIKGVINLRGKVIPVMDVRLRFGMEYRVYDDRTCIIVINVREQPVGLIVDRVSEVLDIPPGQIEPTPEIRKDRGNRFLQGMGKAGEEVKLLLDAEKLLFHWE</sequence>
<evidence type="ECO:0000313" key="7">
    <source>
        <dbReference type="EMBL" id="GBF35107.1"/>
    </source>
</evidence>
<dbReference type="PANTHER" id="PTHR22617">
    <property type="entry name" value="CHEMOTAXIS SENSOR HISTIDINE KINASE-RELATED"/>
    <property type="match status" value="1"/>
</dbReference>
<gene>
    <name evidence="7" type="ORF">DCCM_4230</name>
</gene>
<keyword evidence="3" id="KW-0963">Cytoplasm</keyword>
<dbReference type="PROSITE" id="PS50851">
    <property type="entry name" value="CHEW"/>
    <property type="match status" value="1"/>
</dbReference>
<dbReference type="CDD" id="cd00732">
    <property type="entry name" value="CheW"/>
    <property type="match status" value="1"/>
</dbReference>
<dbReference type="OrthoDB" id="9794382at2"/>
<dbReference type="Pfam" id="PF01584">
    <property type="entry name" value="CheW"/>
    <property type="match status" value="1"/>
</dbReference>
<reference evidence="8" key="1">
    <citation type="submission" date="2018-02" db="EMBL/GenBank/DDBJ databases">
        <title>Genome sequence of Desulfocucumis palustris strain NAW-5.</title>
        <authorList>
            <person name="Watanabe M."/>
            <person name="Kojima H."/>
            <person name="Fukui M."/>
        </authorList>
    </citation>
    <scope>NUCLEOTIDE SEQUENCE [LARGE SCALE GENOMIC DNA]</scope>
    <source>
        <strain evidence="8">NAW-5</strain>
    </source>
</reference>
<dbReference type="GO" id="GO:0007165">
    <property type="term" value="P:signal transduction"/>
    <property type="evidence" value="ECO:0007669"/>
    <property type="project" value="InterPro"/>
</dbReference>
<protein>
    <recommendedName>
        <fullName evidence="2">Chemotaxis protein CheW</fullName>
    </recommendedName>
</protein>
<evidence type="ECO:0000256" key="2">
    <source>
        <dbReference type="ARBA" id="ARBA00021483"/>
    </source>
</evidence>
<evidence type="ECO:0000256" key="1">
    <source>
        <dbReference type="ARBA" id="ARBA00004496"/>
    </source>
</evidence>
<dbReference type="GO" id="GO:0005829">
    <property type="term" value="C:cytosol"/>
    <property type="evidence" value="ECO:0007669"/>
    <property type="project" value="TreeGrafter"/>
</dbReference>
<feature type="compositionally biased region" description="Acidic residues" evidence="5">
    <location>
        <begin position="11"/>
        <end position="22"/>
    </location>
</feature>
<dbReference type="Gene3D" id="2.40.50.180">
    <property type="entry name" value="CheA-289, Domain 4"/>
    <property type="match status" value="1"/>
</dbReference>
<dbReference type="Proteomes" id="UP000239549">
    <property type="component" value="Unassembled WGS sequence"/>
</dbReference>
<dbReference type="EMBL" id="BFAV01000157">
    <property type="protein sequence ID" value="GBF35107.1"/>
    <property type="molecule type" value="Genomic_DNA"/>
</dbReference>
<evidence type="ECO:0000256" key="5">
    <source>
        <dbReference type="SAM" id="MobiDB-lite"/>
    </source>
</evidence>
<dbReference type="Gene3D" id="2.30.30.40">
    <property type="entry name" value="SH3 Domains"/>
    <property type="match status" value="1"/>
</dbReference>
<organism evidence="7 8">
    <name type="scientific">Desulfocucumis palustris</name>
    <dbReference type="NCBI Taxonomy" id="1898651"/>
    <lineage>
        <taxon>Bacteria</taxon>
        <taxon>Bacillati</taxon>
        <taxon>Bacillota</taxon>
        <taxon>Clostridia</taxon>
        <taxon>Eubacteriales</taxon>
        <taxon>Desulfocucumaceae</taxon>
        <taxon>Desulfocucumis</taxon>
    </lineage>
</organism>
<dbReference type="SUPFAM" id="SSF50341">
    <property type="entry name" value="CheW-like"/>
    <property type="match status" value="1"/>
</dbReference>
<evidence type="ECO:0000259" key="6">
    <source>
        <dbReference type="PROSITE" id="PS50851"/>
    </source>
</evidence>
<evidence type="ECO:0000256" key="4">
    <source>
        <dbReference type="ARBA" id="ARBA00022500"/>
    </source>
</evidence>
<evidence type="ECO:0000256" key="3">
    <source>
        <dbReference type="ARBA" id="ARBA00022490"/>
    </source>
</evidence>
<name>A0A2L2XFJ5_9FIRM</name>
<dbReference type="InterPro" id="IPR039315">
    <property type="entry name" value="CheW"/>
</dbReference>
<evidence type="ECO:0000313" key="8">
    <source>
        <dbReference type="Proteomes" id="UP000239549"/>
    </source>
</evidence>
<dbReference type="SMART" id="SM00260">
    <property type="entry name" value="CheW"/>
    <property type="match status" value="1"/>
</dbReference>
<dbReference type="AlphaFoldDB" id="A0A2L2XFJ5"/>
<feature type="domain" description="CheW-like" evidence="6">
    <location>
        <begin position="25"/>
        <end position="164"/>
    </location>
</feature>
<dbReference type="FunFam" id="2.40.50.180:FF:000002">
    <property type="entry name" value="Chemotaxis protein CheW"/>
    <property type="match status" value="1"/>
</dbReference>
<keyword evidence="8" id="KW-1185">Reference proteome</keyword>
<dbReference type="InterPro" id="IPR036061">
    <property type="entry name" value="CheW-like_dom_sf"/>
</dbReference>
<feature type="region of interest" description="Disordered" evidence="5">
    <location>
        <begin position="1"/>
        <end position="22"/>
    </location>
</feature>